<dbReference type="PANTHER" id="PTHR11480">
    <property type="entry name" value="SAPOSIN-RELATED"/>
    <property type="match status" value="1"/>
</dbReference>
<dbReference type="Gene3D" id="1.10.225.10">
    <property type="entry name" value="Saposin-like"/>
    <property type="match status" value="2"/>
</dbReference>
<keyword evidence="3" id="KW-0732">Signal</keyword>
<feature type="region of interest" description="Disordered" evidence="7">
    <location>
        <begin position="1"/>
        <end position="25"/>
    </location>
</feature>
<dbReference type="PROSITE" id="PS50015">
    <property type="entry name" value="SAP_B"/>
    <property type="match status" value="2"/>
</dbReference>
<feature type="region of interest" description="Disordered" evidence="7">
    <location>
        <begin position="40"/>
        <end position="102"/>
    </location>
</feature>
<organism evidence="10 11">
    <name type="scientific">Cairina moschata</name>
    <name type="common">Muscovy duck</name>
    <dbReference type="NCBI Taxonomy" id="8855"/>
    <lineage>
        <taxon>Eukaryota</taxon>
        <taxon>Metazoa</taxon>
        <taxon>Chordata</taxon>
        <taxon>Craniata</taxon>
        <taxon>Vertebrata</taxon>
        <taxon>Euteleostomi</taxon>
        <taxon>Archelosauria</taxon>
        <taxon>Archosauria</taxon>
        <taxon>Dinosauria</taxon>
        <taxon>Saurischia</taxon>
        <taxon>Theropoda</taxon>
        <taxon>Coelurosauria</taxon>
        <taxon>Aves</taxon>
        <taxon>Neognathae</taxon>
        <taxon>Galloanserae</taxon>
        <taxon>Anseriformes</taxon>
        <taxon>Anatidae</taxon>
        <taxon>Anatinae</taxon>
        <taxon>Cairina</taxon>
    </lineage>
</organism>
<protein>
    <recommendedName>
        <fullName evidence="12">Pulmonary surfactant-associated protein B</fullName>
    </recommendedName>
</protein>
<accession>A0A8C3GMB8</accession>
<dbReference type="InterPro" id="IPR051428">
    <property type="entry name" value="Sphingo_Act-Surfact_Prot"/>
</dbReference>
<dbReference type="GO" id="GO:0005576">
    <property type="term" value="C:extracellular region"/>
    <property type="evidence" value="ECO:0007669"/>
    <property type="project" value="UniProtKB-SubCell"/>
</dbReference>
<feature type="compositionally biased region" description="Basic and acidic residues" evidence="7">
    <location>
        <begin position="414"/>
        <end position="425"/>
    </location>
</feature>
<feature type="compositionally biased region" description="Gly residues" evidence="7">
    <location>
        <begin position="1"/>
        <end position="10"/>
    </location>
</feature>
<evidence type="ECO:0000256" key="5">
    <source>
        <dbReference type="ARBA" id="ARBA00023157"/>
    </source>
</evidence>
<feature type="domain" description="Saposin B-type" evidence="8">
    <location>
        <begin position="212"/>
        <end position="294"/>
    </location>
</feature>
<sequence length="639" mass="66845">MGTWLWGGWGDTSRAPSLAVSGAGDRDNVSLWRWHRPSGHLPSPRGYKSPRGTAPPPPPWRCHRPRPRPRPRRGRCSSPCSVPPQVGTVSPPPQGWAPPNPKSGCPITPNLGVFPLGDTAVDWGGPSPLWDLGVGGVLATWVSPHTQRAVGGGSGRGYGGVPALVLTVAAGLGGPAERCGVPPDAWCQSWGTALRCGALELCARRGWAPSAKEDMCADCQEVVTLLIRMANESATKVAVEGFLRRECTALPVPTMVPPCQNLVHQYLALLVTHLEEHLKPSAICARLELCPGEPGGVLAVPPRLGAPGTRLQGQDLPMPLPLCWLCRNFIGRLEASIPKEAAAAAVSRLCRVLPVAVAGTCQCLAERYTVLVLEAVLGRLGPRLLCRLLLACHPEDDGCAPLAPPRPPGDQEDAALRAGHEDPELSPKPGPCALGPAYWCSSPEAARSCKVSRGRVTRDTGGTRGDTEGTQRGHAAPNVPPVLPARPCGTARTTPGCRGTGGACSVPGPTATPNKAWMPAPRSPPSGFGASWGSFFFETGAGGFSHLPRPLQSCENHTAPPAAKLGQRRAEKGFFFLKKYKWSPLMGGPAGLRRLAGWSRPPRAASRSEGGGGGKKGGGGTGGGDFGVGEVSPCPLTWM</sequence>
<name>A0A8C3GMB8_CAIMO</name>
<dbReference type="InterPro" id="IPR008138">
    <property type="entry name" value="SapB_2"/>
</dbReference>
<feature type="region of interest" description="Disordered" evidence="7">
    <location>
        <begin position="451"/>
        <end position="487"/>
    </location>
</feature>
<evidence type="ECO:0008006" key="12">
    <source>
        <dbReference type="Google" id="ProtNLM"/>
    </source>
</evidence>
<comment type="subcellular location">
    <subcellularLocation>
        <location evidence="1">Secreted</location>
    </subcellularLocation>
</comment>
<evidence type="ECO:0000256" key="2">
    <source>
        <dbReference type="ARBA" id="ARBA00022525"/>
    </source>
</evidence>
<dbReference type="GO" id="GO:0007193">
    <property type="term" value="P:adenylate cyclase-inhibiting G protein-coupled receptor signaling pathway"/>
    <property type="evidence" value="ECO:0007669"/>
    <property type="project" value="TreeGrafter"/>
</dbReference>
<evidence type="ECO:0000313" key="11">
    <source>
        <dbReference type="Proteomes" id="UP000694556"/>
    </source>
</evidence>
<dbReference type="InterPro" id="IPR011001">
    <property type="entry name" value="Saposin-like"/>
</dbReference>
<dbReference type="GO" id="GO:0019216">
    <property type="term" value="P:regulation of lipid metabolic process"/>
    <property type="evidence" value="ECO:0007669"/>
    <property type="project" value="TreeGrafter"/>
</dbReference>
<dbReference type="AlphaFoldDB" id="A0A8C3GMB8"/>
<feature type="compositionally biased region" description="Basic residues" evidence="7">
    <location>
        <begin position="61"/>
        <end position="75"/>
    </location>
</feature>
<feature type="domain" description="Saposin B-type" evidence="8">
    <location>
        <begin position="319"/>
        <end position="396"/>
    </location>
</feature>
<evidence type="ECO:0000313" key="10">
    <source>
        <dbReference type="Ensembl" id="ENSCMMP00000020149.1"/>
    </source>
</evidence>
<reference evidence="10" key="1">
    <citation type="submission" date="2025-08" db="UniProtKB">
        <authorList>
            <consortium name="Ensembl"/>
        </authorList>
    </citation>
    <scope>IDENTIFICATION</scope>
</reference>
<feature type="region of interest" description="Disordered" evidence="7">
    <location>
        <begin position="593"/>
        <end position="639"/>
    </location>
</feature>
<evidence type="ECO:0000256" key="3">
    <source>
        <dbReference type="ARBA" id="ARBA00022729"/>
    </source>
</evidence>
<reference evidence="10" key="2">
    <citation type="submission" date="2025-09" db="UniProtKB">
        <authorList>
            <consortium name="Ensembl"/>
        </authorList>
    </citation>
    <scope>IDENTIFICATION</scope>
</reference>
<feature type="region of interest" description="Disordered" evidence="7">
    <location>
        <begin position="401"/>
        <end position="427"/>
    </location>
</feature>
<feature type="compositionally biased region" description="Gly residues" evidence="7">
    <location>
        <begin position="609"/>
        <end position="627"/>
    </location>
</feature>
<keyword evidence="4" id="KW-0677">Repeat</keyword>
<keyword evidence="2" id="KW-0964">Secreted</keyword>
<dbReference type="Ensembl" id="ENSCMMT00000022116.1">
    <property type="protein sequence ID" value="ENSCMMP00000020149.1"/>
    <property type="gene ID" value="ENSCMMG00000012693.1"/>
</dbReference>
<dbReference type="InterPro" id="IPR003119">
    <property type="entry name" value="SAP_A"/>
</dbReference>
<keyword evidence="6" id="KW-0325">Glycoprotein</keyword>
<dbReference type="Pfam" id="PF02199">
    <property type="entry name" value="SapA"/>
    <property type="match status" value="2"/>
</dbReference>
<evidence type="ECO:0000259" key="9">
    <source>
        <dbReference type="PROSITE" id="PS51110"/>
    </source>
</evidence>
<dbReference type="Pfam" id="PF03489">
    <property type="entry name" value="SapB_2"/>
    <property type="match status" value="1"/>
</dbReference>
<evidence type="ECO:0000256" key="6">
    <source>
        <dbReference type="ARBA" id="ARBA00023180"/>
    </source>
</evidence>
<dbReference type="Proteomes" id="UP000694556">
    <property type="component" value="Unassembled WGS sequence"/>
</dbReference>
<evidence type="ECO:0000256" key="4">
    <source>
        <dbReference type="ARBA" id="ARBA00022737"/>
    </source>
</evidence>
<dbReference type="PROSITE" id="PS51110">
    <property type="entry name" value="SAP_A"/>
    <property type="match status" value="1"/>
</dbReference>
<dbReference type="SUPFAM" id="SSF47862">
    <property type="entry name" value="Saposin"/>
    <property type="match status" value="2"/>
</dbReference>
<proteinExistence type="predicted"/>
<evidence type="ECO:0000256" key="1">
    <source>
        <dbReference type="ARBA" id="ARBA00004613"/>
    </source>
</evidence>
<keyword evidence="5" id="KW-1015">Disulfide bond</keyword>
<feature type="compositionally biased region" description="Pro residues" evidence="7">
    <location>
        <begin position="90"/>
        <end position="101"/>
    </location>
</feature>
<evidence type="ECO:0000259" key="8">
    <source>
        <dbReference type="PROSITE" id="PS50015"/>
    </source>
</evidence>
<dbReference type="PANTHER" id="PTHR11480:SF36">
    <property type="entry name" value="PROSAPOSIN"/>
    <property type="match status" value="1"/>
</dbReference>
<feature type="domain" description="Saposin A-type" evidence="9">
    <location>
        <begin position="172"/>
        <end position="212"/>
    </location>
</feature>
<dbReference type="InterPro" id="IPR008139">
    <property type="entry name" value="SaposinB_dom"/>
</dbReference>
<dbReference type="SMART" id="SM00741">
    <property type="entry name" value="SapB"/>
    <property type="match status" value="2"/>
</dbReference>
<keyword evidence="11" id="KW-1185">Reference proteome</keyword>
<evidence type="ECO:0000256" key="7">
    <source>
        <dbReference type="SAM" id="MobiDB-lite"/>
    </source>
</evidence>